<reference evidence="2 3" key="1">
    <citation type="submission" date="2015-09" db="EMBL/GenBank/DDBJ databases">
        <title>Sorangium comparison.</title>
        <authorList>
            <person name="Zaburannyi N."/>
            <person name="Bunk B."/>
            <person name="Overmann J."/>
            <person name="Mueller R."/>
        </authorList>
    </citation>
    <scope>NUCLEOTIDE SEQUENCE [LARGE SCALE GENOMIC DNA]</scope>
    <source>
        <strain evidence="2 3">So ceGT47</strain>
    </source>
</reference>
<sequence>MSNSLAIATVTGTLVNRVQTLINSVGLTGYDASADHPKTDPSPGVYLSLYHLAPNPALRNLDLPTRRASGEPGQRPVLALSLRYLFSFVGDAAMFEAERLAGLVLTDLHARPVLTPDEITTYLGTLGAGHYLLASDLGRQIERVKLTPLNLDTEELSRVWGLYNQSFFALSMAWEATAVLLSGEIEPRAALPVATTGLVVRPAITPAITRLYEVSSRQPVAGADDVLVIEGTGLIGEVTRVFIGAASVSVGAADLQDDALRVALSTVTGLLPGVHAVVIEHQVLVPGAAGAGLRPGGVSNPLALMVRPTLGAMSSSVVALTNRRVRIAVTPLPSADQSVELALESTTGPERRGSDRSTIDGADVVFDVADLPSGTWRVRVSIDGADSLPTMTAGVYTGPTLTVP</sequence>
<gene>
    <name evidence="2" type="ORF">SOCEGT47_038510</name>
</gene>
<feature type="domain" description="Pvc16 N-terminal" evidence="1">
    <location>
        <begin position="10"/>
        <end position="194"/>
    </location>
</feature>
<accession>A0A4P2Q2X7</accession>
<name>A0A4P2Q2X7_SORCE</name>
<dbReference type="Proteomes" id="UP000295781">
    <property type="component" value="Chromosome"/>
</dbReference>
<evidence type="ECO:0000313" key="2">
    <source>
        <dbReference type="EMBL" id="AUX23328.1"/>
    </source>
</evidence>
<dbReference type="AlphaFoldDB" id="A0A4P2Q2X7"/>
<dbReference type="RefSeq" id="WP_129348409.1">
    <property type="nucleotide sequence ID" value="NZ_CP012670.1"/>
</dbReference>
<proteinExistence type="predicted"/>
<dbReference type="InterPro" id="IPR025351">
    <property type="entry name" value="Pvc16_N"/>
</dbReference>
<dbReference type="OrthoDB" id="527247at2"/>
<protein>
    <recommendedName>
        <fullName evidence="1">Pvc16 N-terminal domain-containing protein</fullName>
    </recommendedName>
</protein>
<organism evidence="2 3">
    <name type="scientific">Sorangium cellulosum</name>
    <name type="common">Polyangium cellulosum</name>
    <dbReference type="NCBI Taxonomy" id="56"/>
    <lineage>
        <taxon>Bacteria</taxon>
        <taxon>Pseudomonadati</taxon>
        <taxon>Myxococcota</taxon>
        <taxon>Polyangia</taxon>
        <taxon>Polyangiales</taxon>
        <taxon>Polyangiaceae</taxon>
        <taxon>Sorangium</taxon>
    </lineage>
</organism>
<dbReference type="Pfam" id="PF14065">
    <property type="entry name" value="Pvc16_N"/>
    <property type="match status" value="1"/>
</dbReference>
<evidence type="ECO:0000313" key="3">
    <source>
        <dbReference type="Proteomes" id="UP000295781"/>
    </source>
</evidence>
<evidence type="ECO:0000259" key="1">
    <source>
        <dbReference type="Pfam" id="PF14065"/>
    </source>
</evidence>
<dbReference type="EMBL" id="CP012670">
    <property type="protein sequence ID" value="AUX23328.1"/>
    <property type="molecule type" value="Genomic_DNA"/>
</dbReference>